<dbReference type="Pfam" id="PF02080">
    <property type="entry name" value="TrkA_C"/>
    <property type="match status" value="3"/>
</dbReference>
<name>A0ABQ0C9G3_9PROT</name>
<evidence type="ECO:0000256" key="2">
    <source>
        <dbReference type="ARBA" id="ARBA00022692"/>
    </source>
</evidence>
<evidence type="ECO:0000259" key="7">
    <source>
        <dbReference type="PROSITE" id="PS51201"/>
    </source>
</evidence>
<feature type="domain" description="RCK N-terminal" evidence="7">
    <location>
        <begin position="286"/>
        <end position="403"/>
    </location>
</feature>
<dbReference type="InterPro" id="IPR003148">
    <property type="entry name" value="RCK_N"/>
</dbReference>
<keyword evidence="4 6" id="KW-0472">Membrane</keyword>
<dbReference type="Pfam" id="PF00520">
    <property type="entry name" value="Ion_trans"/>
    <property type="match status" value="1"/>
</dbReference>
<dbReference type="Pfam" id="PF02254">
    <property type="entry name" value="TrkA_N"/>
    <property type="match status" value="1"/>
</dbReference>
<feature type="transmembrane region" description="Helical" evidence="6">
    <location>
        <begin position="243"/>
        <end position="266"/>
    </location>
</feature>
<feature type="transmembrane region" description="Helical" evidence="6">
    <location>
        <begin position="30"/>
        <end position="48"/>
    </location>
</feature>
<dbReference type="Proteomes" id="UP001628193">
    <property type="component" value="Unassembled WGS sequence"/>
</dbReference>
<protein>
    <recommendedName>
        <fullName evidence="5">BK channel</fullName>
    </recommendedName>
</protein>
<evidence type="ECO:0000256" key="6">
    <source>
        <dbReference type="SAM" id="Phobius"/>
    </source>
</evidence>
<gene>
    <name evidence="9" type="ORF">SIID45300_01857</name>
</gene>
<keyword evidence="3 6" id="KW-1133">Transmembrane helix</keyword>
<dbReference type="Gene3D" id="3.40.50.720">
    <property type="entry name" value="NAD(P)-binding Rossmann-like Domain"/>
    <property type="match status" value="1"/>
</dbReference>
<dbReference type="InterPro" id="IPR005821">
    <property type="entry name" value="Ion_trans_dom"/>
</dbReference>
<dbReference type="InterPro" id="IPR036291">
    <property type="entry name" value="NAD(P)-bd_dom_sf"/>
</dbReference>
<evidence type="ECO:0000313" key="9">
    <source>
        <dbReference type="EMBL" id="GAB0057527.1"/>
    </source>
</evidence>
<feature type="transmembrane region" description="Helical" evidence="6">
    <location>
        <begin position="130"/>
        <end position="150"/>
    </location>
</feature>
<dbReference type="SUPFAM" id="SSF81324">
    <property type="entry name" value="Voltage-gated potassium channels"/>
    <property type="match status" value="1"/>
</dbReference>
<comment type="caution">
    <text evidence="9">The sequence shown here is derived from an EMBL/GenBank/DDBJ whole genome shotgun (WGS) entry which is preliminary data.</text>
</comment>
<dbReference type="PANTHER" id="PTHR43833:SF9">
    <property type="entry name" value="POTASSIUM CHANNEL PROTEIN YUGO-RELATED"/>
    <property type="match status" value="1"/>
</dbReference>
<organism evidence="9 10">
    <name type="scientific">Candidatus Magnetaquiglobus chichijimensis</name>
    <dbReference type="NCBI Taxonomy" id="3141448"/>
    <lineage>
        <taxon>Bacteria</taxon>
        <taxon>Pseudomonadati</taxon>
        <taxon>Pseudomonadota</taxon>
        <taxon>Magnetococcia</taxon>
        <taxon>Magnetococcales</taxon>
        <taxon>Candidatus Magnetaquicoccaceae</taxon>
        <taxon>Candidatus Magnetaquiglobus</taxon>
    </lineage>
</organism>
<reference evidence="9 10" key="2">
    <citation type="submission" date="2024-09" db="EMBL/GenBank/DDBJ databases">
        <title>Draft genome sequence of Candidatus Magnetaquicoccaceae bacterium FCR-1.</title>
        <authorList>
            <person name="Shimoshige H."/>
            <person name="Shimamura S."/>
            <person name="Taoka A."/>
            <person name="Kobayashi H."/>
            <person name="Maekawa T."/>
        </authorList>
    </citation>
    <scope>NUCLEOTIDE SEQUENCE [LARGE SCALE GENOMIC DNA]</scope>
    <source>
        <strain evidence="9 10">FCR-1</strain>
    </source>
</reference>
<evidence type="ECO:0000256" key="5">
    <source>
        <dbReference type="ARBA" id="ARBA00029579"/>
    </source>
</evidence>
<dbReference type="PROSITE" id="PS51201">
    <property type="entry name" value="RCK_N"/>
    <property type="match status" value="1"/>
</dbReference>
<feature type="domain" description="RCK C-terminal" evidence="8">
    <location>
        <begin position="596"/>
        <end position="682"/>
    </location>
</feature>
<dbReference type="PRINTS" id="PR00169">
    <property type="entry name" value="KCHANNEL"/>
</dbReference>
<dbReference type="SUPFAM" id="SSF51735">
    <property type="entry name" value="NAD(P)-binding Rossmann-fold domains"/>
    <property type="match status" value="1"/>
</dbReference>
<keyword evidence="10" id="KW-1185">Reference proteome</keyword>
<feature type="transmembrane region" description="Helical" evidence="6">
    <location>
        <begin position="60"/>
        <end position="78"/>
    </location>
</feature>
<evidence type="ECO:0000256" key="1">
    <source>
        <dbReference type="ARBA" id="ARBA00004141"/>
    </source>
</evidence>
<dbReference type="InterPro" id="IPR006037">
    <property type="entry name" value="RCK_C"/>
</dbReference>
<accession>A0ABQ0C9G3</accession>
<dbReference type="Gene3D" id="3.30.70.1450">
    <property type="entry name" value="Regulator of K+ conductance, C-terminal domain"/>
    <property type="match status" value="3"/>
</dbReference>
<evidence type="ECO:0000256" key="4">
    <source>
        <dbReference type="ARBA" id="ARBA00023136"/>
    </source>
</evidence>
<keyword evidence="2 6" id="KW-0812">Transmembrane</keyword>
<feature type="transmembrane region" description="Helical" evidence="6">
    <location>
        <begin position="214"/>
        <end position="231"/>
    </location>
</feature>
<evidence type="ECO:0000259" key="8">
    <source>
        <dbReference type="PROSITE" id="PS51202"/>
    </source>
</evidence>
<dbReference type="EMBL" id="BAAFGK010000004">
    <property type="protein sequence ID" value="GAB0057527.1"/>
    <property type="molecule type" value="Genomic_DNA"/>
</dbReference>
<proteinExistence type="predicted"/>
<feature type="domain" description="RCK C-terminal" evidence="8">
    <location>
        <begin position="422"/>
        <end position="511"/>
    </location>
</feature>
<evidence type="ECO:0000256" key="3">
    <source>
        <dbReference type="ARBA" id="ARBA00022989"/>
    </source>
</evidence>
<dbReference type="InterPro" id="IPR036721">
    <property type="entry name" value="RCK_C_sf"/>
</dbReference>
<comment type="subcellular location">
    <subcellularLocation>
        <location evidence="1">Membrane</location>
        <topology evidence="1">Multi-pass membrane protein</topology>
    </subcellularLocation>
</comment>
<feature type="transmembrane region" description="Helical" evidence="6">
    <location>
        <begin position="183"/>
        <end position="202"/>
    </location>
</feature>
<dbReference type="PANTHER" id="PTHR43833">
    <property type="entry name" value="POTASSIUM CHANNEL PROTEIN 2-RELATED-RELATED"/>
    <property type="match status" value="1"/>
</dbReference>
<dbReference type="PROSITE" id="PS51202">
    <property type="entry name" value="RCK_C"/>
    <property type="match status" value="2"/>
</dbReference>
<dbReference type="SUPFAM" id="SSF116726">
    <property type="entry name" value="TrkA C-terminal domain-like"/>
    <property type="match status" value="3"/>
</dbReference>
<sequence length="683" mass="77275">MSKEPQTPYRRIKQTIYWVMEDPSCPYRRWYHFFMMSMLILSLGVLIVNAHHEHDPEHDVWAHHVFFILLDHAFYYLFVCEYLLRWWTATSLHEDYRKAVRRYRRRVYRPTRHGEIFDGLYHAVLNKLRWMVHPLALIDLLAILPIFRFFRLFRVIQLLKFFRYSRRIAFVTSILGERRYEMVSLLLAGVVIWGTVAVAFFLAEHGVNDKVPTLGAAVYWAIITITTVGYGDIAPVTEVGRIIASMGVLTGMSVTVLMTSLVVTVFTDRLFNLKEFHMERQIERLRNHFVVCGLDALGIVACQSLHNEKKPFVAIDMDQQKVDRAIRDGWIAVQGDVTLQETWTRVGLERAAGVIIAILSEATNVYIILIVREVNAKCFVVACGSQHSSEQRLQRVGADRVVLPFQNAGHQMAQTALRPGALQFLRLALDQTHTEFEMDEISIHPGSIFVGSSLRDSDLRHGFDVIVVGIISEGEGMTYNPQASHILKAGDMIICLGQRDDLARLKRASAMKATSNPLEGQELAEFVVQAGSILEGVTLQEAHIRERFNLMVVAVAAKGTSVQFTPRPAMRFGEGDVLICLGSLEQVEAFGEELGQHARTARSLAELETESVRIPPGSQLHGIHLGSSAIRSGFSCNVMAVQRPGEKLFFNPPPDYRFASHDLLVCLGRRPDLIRLKAMILKS</sequence>
<dbReference type="Gene3D" id="1.10.287.70">
    <property type="match status" value="1"/>
</dbReference>
<dbReference type="InterPro" id="IPR050721">
    <property type="entry name" value="Trk_Ktr_HKT_K-transport"/>
</dbReference>
<evidence type="ECO:0000313" key="10">
    <source>
        <dbReference type="Proteomes" id="UP001628193"/>
    </source>
</evidence>
<reference evidence="9 10" key="1">
    <citation type="submission" date="2024-05" db="EMBL/GenBank/DDBJ databases">
        <authorList>
            <consortium name="Candidatus Magnetaquicoccaceae bacterium FCR-1 genome sequencing consortium"/>
            <person name="Shimoshige H."/>
            <person name="Shimamura S."/>
            <person name="Taoka A."/>
            <person name="Kobayashi H."/>
            <person name="Maekawa T."/>
        </authorList>
    </citation>
    <scope>NUCLEOTIDE SEQUENCE [LARGE SCALE GENOMIC DNA]</scope>
    <source>
        <strain evidence="9 10">FCR-1</strain>
    </source>
</reference>
<dbReference type="RefSeq" id="WP_420905225.1">
    <property type="nucleotide sequence ID" value="NZ_BAAFGK010000004.1"/>
</dbReference>